<dbReference type="GeneID" id="110804798"/>
<accession>A0ABM3RUC3</accession>
<feature type="domain" description="Fe2OG dioxygenase" evidence="5">
    <location>
        <begin position="224"/>
        <end position="326"/>
    </location>
</feature>
<dbReference type="Proteomes" id="UP000813463">
    <property type="component" value="Chromosome 4"/>
</dbReference>
<keyword evidence="4" id="KW-0560">Oxidoreductase</keyword>
<gene>
    <name evidence="7" type="primary">LOC110804798</name>
</gene>
<dbReference type="Pfam" id="PF14226">
    <property type="entry name" value="DIOX_N"/>
    <property type="match status" value="1"/>
</dbReference>
<dbReference type="InterPro" id="IPR050295">
    <property type="entry name" value="Plant_2OG-oxidoreductases"/>
</dbReference>
<evidence type="ECO:0000313" key="7">
    <source>
        <dbReference type="RefSeq" id="XP_056699227.1"/>
    </source>
</evidence>
<dbReference type="PROSITE" id="PS51471">
    <property type="entry name" value="FE2OG_OXY"/>
    <property type="match status" value="1"/>
</dbReference>
<dbReference type="Pfam" id="PF03171">
    <property type="entry name" value="2OG-FeII_Oxy"/>
    <property type="match status" value="1"/>
</dbReference>
<keyword evidence="2 4" id="KW-0479">Metal-binding</keyword>
<dbReference type="InterPro" id="IPR027443">
    <property type="entry name" value="IPNS-like_sf"/>
</dbReference>
<dbReference type="PANTHER" id="PTHR47991">
    <property type="entry name" value="OXOGLUTARATE/IRON-DEPENDENT DIOXYGENASE"/>
    <property type="match status" value="1"/>
</dbReference>
<evidence type="ECO:0000256" key="1">
    <source>
        <dbReference type="ARBA" id="ARBA00008056"/>
    </source>
</evidence>
<dbReference type="GO" id="GO:0051213">
    <property type="term" value="F:dioxygenase activity"/>
    <property type="evidence" value="ECO:0007669"/>
    <property type="project" value="UniProtKB-KW"/>
</dbReference>
<name>A0ABM3RUC3_SPIOL</name>
<sequence length="374" mass="42118">MDETTTTTQSSFHEATIVSQDGSVRTLKVPVVQELARHGIKDVPKMFLRPPLDTLNTCFTENFPSISMAKLRANDVEAKENELRKLGQGFGEFGMVLVSDHGIPLSLLSCVKKVIKGFFGLSFEGKKRSVGTYDTVDNMGYGRNFVKPDDKPLDWIDRLTMKVSPKESTHGLNVWPQNPTNFREVIESYAEKATELVDDILEALAEALSLDEKAFVKYFDPKSREINARINYYPPCPKPKLTMGLSPHTDATILTLLMQFDISGGLQVMHKDKNIWFSVPWPNDALLVNVGDLLEIMSNGKVQSSWHRAVTQVDLERFSLALFFNPPLSMEIEPIKSDDSSDYEYKKVVVGDYLQHLYKVSPTLSKVAIKYAMV</sequence>
<evidence type="ECO:0000256" key="4">
    <source>
        <dbReference type="RuleBase" id="RU003682"/>
    </source>
</evidence>
<keyword evidence="6" id="KW-1185">Reference proteome</keyword>
<dbReference type="InterPro" id="IPR044861">
    <property type="entry name" value="IPNS-like_FE2OG_OXY"/>
</dbReference>
<evidence type="ECO:0000313" key="6">
    <source>
        <dbReference type="Proteomes" id="UP000813463"/>
    </source>
</evidence>
<evidence type="ECO:0000256" key="2">
    <source>
        <dbReference type="ARBA" id="ARBA00022723"/>
    </source>
</evidence>
<comment type="similarity">
    <text evidence="1 4">Belongs to the iron/ascorbate-dependent oxidoreductase family.</text>
</comment>
<dbReference type="SUPFAM" id="SSF51197">
    <property type="entry name" value="Clavaminate synthase-like"/>
    <property type="match status" value="1"/>
</dbReference>
<organism evidence="6 7">
    <name type="scientific">Spinacia oleracea</name>
    <name type="common">Spinach</name>
    <dbReference type="NCBI Taxonomy" id="3562"/>
    <lineage>
        <taxon>Eukaryota</taxon>
        <taxon>Viridiplantae</taxon>
        <taxon>Streptophyta</taxon>
        <taxon>Embryophyta</taxon>
        <taxon>Tracheophyta</taxon>
        <taxon>Spermatophyta</taxon>
        <taxon>Magnoliopsida</taxon>
        <taxon>eudicotyledons</taxon>
        <taxon>Gunneridae</taxon>
        <taxon>Pentapetalae</taxon>
        <taxon>Caryophyllales</taxon>
        <taxon>Chenopodiaceae</taxon>
        <taxon>Chenopodioideae</taxon>
        <taxon>Anserineae</taxon>
        <taxon>Spinacia</taxon>
    </lineage>
</organism>
<reference evidence="7" key="2">
    <citation type="submission" date="2025-08" db="UniProtKB">
        <authorList>
            <consortium name="RefSeq"/>
        </authorList>
    </citation>
    <scope>IDENTIFICATION</scope>
    <source>
        <tissue evidence="7">Leaf</tissue>
    </source>
</reference>
<dbReference type="InterPro" id="IPR005123">
    <property type="entry name" value="Oxoglu/Fe-dep_dioxygenase_dom"/>
</dbReference>
<dbReference type="RefSeq" id="XP_056699227.1">
    <property type="nucleotide sequence ID" value="XM_056843249.1"/>
</dbReference>
<keyword evidence="7" id="KW-0223">Dioxygenase</keyword>
<evidence type="ECO:0000259" key="5">
    <source>
        <dbReference type="PROSITE" id="PS51471"/>
    </source>
</evidence>
<protein>
    <submittedName>
        <fullName evidence="7">2-oxoglutarate-dependent dioxygenase 11 isoform X1</fullName>
    </submittedName>
</protein>
<keyword evidence="3 4" id="KW-0408">Iron</keyword>
<dbReference type="InterPro" id="IPR026992">
    <property type="entry name" value="DIOX_N"/>
</dbReference>
<evidence type="ECO:0000256" key="3">
    <source>
        <dbReference type="ARBA" id="ARBA00023004"/>
    </source>
</evidence>
<dbReference type="Gene3D" id="2.60.120.330">
    <property type="entry name" value="B-lactam Antibiotic, Isopenicillin N Synthase, Chain"/>
    <property type="match status" value="1"/>
</dbReference>
<proteinExistence type="inferred from homology"/>
<reference evidence="6" key="1">
    <citation type="journal article" date="2021" name="Nat. Commun.">
        <title>Genomic analyses provide insights into spinach domestication and the genetic basis of agronomic traits.</title>
        <authorList>
            <person name="Cai X."/>
            <person name="Sun X."/>
            <person name="Xu C."/>
            <person name="Sun H."/>
            <person name="Wang X."/>
            <person name="Ge C."/>
            <person name="Zhang Z."/>
            <person name="Wang Q."/>
            <person name="Fei Z."/>
            <person name="Jiao C."/>
            <person name="Wang Q."/>
        </authorList>
    </citation>
    <scope>NUCLEOTIDE SEQUENCE [LARGE SCALE GENOMIC DNA]</scope>
    <source>
        <strain evidence="6">cv. Varoflay</strain>
    </source>
</reference>